<dbReference type="Gene3D" id="3.40.50.720">
    <property type="entry name" value="NAD(P)-binding Rossmann-like Domain"/>
    <property type="match status" value="1"/>
</dbReference>
<name>A0ABY4DIR6_9SPIR</name>
<evidence type="ECO:0000259" key="4">
    <source>
        <dbReference type="Pfam" id="PF22725"/>
    </source>
</evidence>
<dbReference type="Pfam" id="PF22725">
    <property type="entry name" value="GFO_IDH_MocA_C3"/>
    <property type="match status" value="1"/>
</dbReference>
<dbReference type="EMBL" id="CP094929">
    <property type="protein sequence ID" value="UOM51756.1"/>
    <property type="molecule type" value="Genomic_DNA"/>
</dbReference>
<evidence type="ECO:0000259" key="3">
    <source>
        <dbReference type="Pfam" id="PF01408"/>
    </source>
</evidence>
<keyword evidence="2" id="KW-0560">Oxidoreductase</keyword>
<dbReference type="InterPro" id="IPR051317">
    <property type="entry name" value="Gfo/Idh/MocA_oxidoreduct"/>
</dbReference>
<dbReference type="Pfam" id="PF01408">
    <property type="entry name" value="GFO_IDH_MocA"/>
    <property type="match status" value="1"/>
</dbReference>
<dbReference type="InterPro" id="IPR000683">
    <property type="entry name" value="Gfo/Idh/MocA-like_OxRdtase_N"/>
</dbReference>
<protein>
    <submittedName>
        <fullName evidence="5">Gfo/Idh/MocA family oxidoreductase</fullName>
    </submittedName>
</protein>
<dbReference type="Gene3D" id="3.30.360.10">
    <property type="entry name" value="Dihydrodipicolinate Reductase, domain 2"/>
    <property type="match status" value="1"/>
</dbReference>
<organism evidence="5 6">
    <name type="scientific">Sphaerochaeta associata</name>
    <dbReference type="NCBI Taxonomy" id="1129264"/>
    <lineage>
        <taxon>Bacteria</taxon>
        <taxon>Pseudomonadati</taxon>
        <taxon>Spirochaetota</taxon>
        <taxon>Spirochaetia</taxon>
        <taxon>Spirochaetales</taxon>
        <taxon>Sphaerochaetaceae</taxon>
        <taxon>Sphaerochaeta</taxon>
    </lineage>
</organism>
<dbReference type="Proteomes" id="UP000829708">
    <property type="component" value="Chromosome"/>
</dbReference>
<gene>
    <name evidence="5" type="ORF">MUG09_03055</name>
</gene>
<dbReference type="PANTHER" id="PTHR43708:SF5">
    <property type="entry name" value="CONSERVED EXPRESSED OXIDOREDUCTASE (EUROFUNG)-RELATED"/>
    <property type="match status" value="1"/>
</dbReference>
<keyword evidence="6" id="KW-1185">Reference proteome</keyword>
<dbReference type="SUPFAM" id="SSF55347">
    <property type="entry name" value="Glyceraldehyde-3-phosphate dehydrogenase-like, C-terminal domain"/>
    <property type="match status" value="1"/>
</dbReference>
<evidence type="ECO:0000313" key="6">
    <source>
        <dbReference type="Proteomes" id="UP000829708"/>
    </source>
</evidence>
<proteinExistence type="inferred from homology"/>
<feature type="domain" description="GFO/IDH/MocA-like oxidoreductase" evidence="4">
    <location>
        <begin position="132"/>
        <end position="266"/>
    </location>
</feature>
<dbReference type="SUPFAM" id="SSF51735">
    <property type="entry name" value="NAD(P)-binding Rossmann-fold domains"/>
    <property type="match status" value="1"/>
</dbReference>
<dbReference type="InterPro" id="IPR036291">
    <property type="entry name" value="NAD(P)-bd_dom_sf"/>
</dbReference>
<accession>A0ABY4DIR6</accession>
<dbReference type="InterPro" id="IPR055170">
    <property type="entry name" value="GFO_IDH_MocA-like_dom"/>
</dbReference>
<dbReference type="RefSeq" id="WP_244773443.1">
    <property type="nucleotide sequence ID" value="NZ_CP094929.1"/>
</dbReference>
<evidence type="ECO:0000256" key="2">
    <source>
        <dbReference type="ARBA" id="ARBA00023002"/>
    </source>
</evidence>
<comment type="similarity">
    <text evidence="1">Belongs to the Gfo/Idh/MocA family.</text>
</comment>
<evidence type="ECO:0000313" key="5">
    <source>
        <dbReference type="EMBL" id="UOM51756.1"/>
    </source>
</evidence>
<feature type="domain" description="Gfo/Idh/MocA-like oxidoreductase N-terminal" evidence="3">
    <location>
        <begin position="4"/>
        <end position="119"/>
    </location>
</feature>
<sequence length="358" mass="39185">MKKLRVGIIGLGKISGIYLENLTKMFSNTVELVGVVDLVAERSAAVAEQYKVKRYADAEEILGDPSIDLVLNLTTPQSHYNLCKRALEAGKHVYVEKPLSLTVEQAGELVDLAGEKQLLLGGAPDTFLGAGIQTCRKLIDDGWIGRPIAASAFMMNHGHESWHPDPEFYYKRGGGPLFDMGPYYITAMVNLLGPVDSVTGYAQKSFERRTITSEPKHGDVIDVEVATHIAGVLHFEGGAVATLVTSFDVWHHSMPRLDIYGTEGSLQVPDPNTFGGPILFCRKGTKEWKELPLLFDYEQNSRGLGVADIALSLAEAKKNRASGELARHVVEVMSSLLSSADTKQQVAIKHSCQRPQPR</sequence>
<evidence type="ECO:0000256" key="1">
    <source>
        <dbReference type="ARBA" id="ARBA00010928"/>
    </source>
</evidence>
<reference evidence="6" key="1">
    <citation type="journal article" date="2024" name="J Bioinform Genom">
        <title>Complete genome sequence of the type strain bacterium Sphaerochaeta associata GLS2t (VKM B-2742)t.</title>
        <authorList>
            <person name="Troshina O.Y."/>
            <person name="Tepeeva A.N."/>
            <person name="Arzamasceva V.O."/>
            <person name="Whitman W.B."/>
            <person name="Varghese N."/>
            <person name="Shapiro N."/>
            <person name="Woyke T."/>
            <person name="Kripides N.C."/>
            <person name="Vasilenko O.V."/>
        </authorList>
    </citation>
    <scope>NUCLEOTIDE SEQUENCE [LARGE SCALE GENOMIC DNA]</scope>
    <source>
        <strain evidence="6">GLS2T</strain>
    </source>
</reference>
<dbReference type="PANTHER" id="PTHR43708">
    <property type="entry name" value="CONSERVED EXPRESSED OXIDOREDUCTASE (EUROFUNG)"/>
    <property type="match status" value="1"/>
</dbReference>